<proteinExistence type="predicted"/>
<dbReference type="EMBL" id="AM285302">
    <property type="protein sequence ID" value="CAK98391.1"/>
    <property type="molecule type" value="Genomic_DNA"/>
</dbReference>
<protein>
    <submittedName>
        <fullName evidence="1">Uncharacterized protein</fullName>
    </submittedName>
</protein>
<organism evidence="1">
    <name type="scientific">Spiroplasma citri</name>
    <dbReference type="NCBI Taxonomy" id="2133"/>
    <lineage>
        <taxon>Bacteria</taxon>
        <taxon>Bacillati</taxon>
        <taxon>Mycoplasmatota</taxon>
        <taxon>Mollicutes</taxon>
        <taxon>Entomoplasmatales</taxon>
        <taxon>Spiroplasmataceae</taxon>
        <taxon>Spiroplasma</taxon>
    </lineage>
</organism>
<gene>
    <name evidence="1" type="ORF">SPICI01B_144</name>
</gene>
<dbReference type="KEGG" id="sck:SCITRI_001734"/>
<accession>Q14Q38</accession>
<dbReference type="GeneID" id="54239561"/>
<sequence>MNITESIKFNKLKEENEKLKKELAEKDKEINKILMICNNYGEEFEPKSENIDVIIKNHIENLEKLIDCLNNIINGKNKQLQQSQLFKGDFEKRFIDIGCFPRPLRYVLKDNSKYDTLPSKEGE</sequence>
<dbReference type="AlphaFoldDB" id="Q14Q38"/>
<reference evidence="1" key="1">
    <citation type="journal article" date="2010" name="Appl. Environ. Microbiol.">
        <title>Partial chromosome sequence of Spiroplasma citri reveals extensive viral invasion and important gene decay.</title>
        <authorList>
            <person name="Carle P."/>
            <person name="Saillard C."/>
            <person name="Carrere N."/>
            <person name="Carrere S."/>
            <person name="Duret S."/>
            <person name="Eveillard S."/>
            <person name="Gaurivaud P."/>
            <person name="Gourgues G."/>
            <person name="Gouzy J."/>
            <person name="Salar P."/>
            <person name="Verdin E."/>
            <person name="Breton M."/>
            <person name="Blanchard A."/>
            <person name="Laigret F."/>
            <person name="Bove J.M."/>
            <person name="Renaudin J."/>
            <person name="Foissac X."/>
        </authorList>
    </citation>
    <scope>NUCLEOTIDE SEQUENCE</scope>
    <source>
        <strain evidence="1">GII3-3X</strain>
    </source>
</reference>
<evidence type="ECO:0000313" key="1">
    <source>
        <dbReference type="EMBL" id="CAK98391.1"/>
    </source>
</evidence>
<dbReference type="STRING" id="2133.SCITRI_001734"/>
<name>Q14Q38_SPICI</name>
<dbReference type="RefSeq" id="WP_071937929.1">
    <property type="nucleotide sequence ID" value="NZ_CP013197.1"/>
</dbReference>